<evidence type="ECO:0000313" key="4">
    <source>
        <dbReference type="EMBL" id="AIF70427.1"/>
    </source>
</evidence>
<comment type="subcellular location">
    <subcellularLocation>
        <location evidence="1">Cell membrane</location>
        <topology evidence="1">Multi-pass membrane protein</topology>
    </subcellularLocation>
</comment>
<feature type="transmembrane region" description="Helical" evidence="2">
    <location>
        <begin position="48"/>
        <end position="64"/>
    </location>
</feature>
<dbReference type="EMBL" id="CP006019">
    <property type="protein sequence ID" value="AIF70427.1"/>
    <property type="molecule type" value="Genomic_DNA"/>
</dbReference>
<dbReference type="GeneID" id="24843146"/>
<dbReference type="Pfam" id="PF07885">
    <property type="entry name" value="Ion_trans_2"/>
    <property type="match status" value="1"/>
</dbReference>
<reference evidence="5" key="1">
    <citation type="submission" date="2013-06" db="EMBL/GenBank/DDBJ databases">
        <title>Complete Genome Sequence of Hyperthermophilic Palaeococcus pacificus DY20341T, Isolated from a Deep-Sea Hydrothermal Sediments.</title>
        <authorList>
            <person name="Zeng X."/>
            <person name="Shao Z."/>
        </authorList>
    </citation>
    <scope>NUCLEOTIDE SEQUENCE [LARGE SCALE GENOMIC DNA]</scope>
    <source>
        <strain evidence="5">DY20341</strain>
    </source>
</reference>
<dbReference type="SUPFAM" id="SSF81324">
    <property type="entry name" value="Voltage-gated potassium channels"/>
    <property type="match status" value="1"/>
</dbReference>
<dbReference type="PANTHER" id="PTHR43833:SF9">
    <property type="entry name" value="POTASSIUM CHANNEL PROTEIN YUGO-RELATED"/>
    <property type="match status" value="1"/>
</dbReference>
<keyword evidence="2" id="KW-0812">Transmembrane</keyword>
<sequence length="334" mass="36691">MIPVPLVRKLIRVGVKVKKNKLITIAIVVLLLALSFSALFMYFEGLDMFSAIYWAIITMSTIGYGDVTPQTYGGRIVAMVAAIAGISTFTALISLLAESFISSSIRRMMGMHKVDFKDHYVVIGKGESILSCVNEIMLAISNGYADNKPVVVLLPSEEEKKRLELSPDVEILIGEPSNKDTLKRANVESAKYVILALEDDSKSVFVTLLVKGMSNAKVFVEALRPESFELLKQAGADRVIVSRELGGRLLASSIFEPEVVDVIEDLTTSTGSYDITVIPGDEVWGLEYKQAFEKLYPKGCFLMGYIAQRVVLMPSLAERIPKGSKLVVLKRAGK</sequence>
<reference evidence="4 5" key="2">
    <citation type="journal article" date="2015" name="Genome Announc.">
        <title>Complete Genome Sequence of Hyperthermophilic Piezophilic Archaeon Palaeococcus pacificus DY20341T, Isolated from Deep-Sea Hydrothermal Sediments.</title>
        <authorList>
            <person name="Zeng X."/>
            <person name="Jebbar M."/>
            <person name="Shao Z."/>
        </authorList>
    </citation>
    <scope>NUCLEOTIDE SEQUENCE [LARGE SCALE GENOMIC DNA]</scope>
    <source>
        <strain evidence="4 5">DY20341</strain>
    </source>
</reference>
<feature type="transmembrane region" description="Helical" evidence="2">
    <location>
        <begin position="21"/>
        <end position="42"/>
    </location>
</feature>
<dbReference type="HOGENOM" id="CLU_050982_1_0_2"/>
<dbReference type="InterPro" id="IPR050721">
    <property type="entry name" value="Trk_Ktr_HKT_K-transport"/>
</dbReference>
<dbReference type="RefSeq" id="WP_048165873.1">
    <property type="nucleotide sequence ID" value="NZ_CP006019.1"/>
</dbReference>
<protein>
    <recommendedName>
        <fullName evidence="3">RCK N-terminal domain-containing protein</fullName>
    </recommendedName>
</protein>
<keyword evidence="5" id="KW-1185">Reference proteome</keyword>
<evidence type="ECO:0000313" key="5">
    <source>
        <dbReference type="Proteomes" id="UP000027981"/>
    </source>
</evidence>
<keyword evidence="2" id="KW-0472">Membrane</keyword>
<evidence type="ECO:0000256" key="1">
    <source>
        <dbReference type="ARBA" id="ARBA00004651"/>
    </source>
</evidence>
<dbReference type="KEGG" id="ppac:PAP_10280"/>
<dbReference type="AlphaFoldDB" id="A0A075LWJ7"/>
<organism evidence="4 5">
    <name type="scientific">Palaeococcus pacificus DY20341</name>
    <dbReference type="NCBI Taxonomy" id="1343739"/>
    <lineage>
        <taxon>Archaea</taxon>
        <taxon>Methanobacteriati</taxon>
        <taxon>Methanobacteriota</taxon>
        <taxon>Thermococci</taxon>
        <taxon>Thermococcales</taxon>
        <taxon>Thermococcaceae</taxon>
        <taxon>Palaeococcus</taxon>
    </lineage>
</organism>
<dbReference type="InterPro" id="IPR036291">
    <property type="entry name" value="NAD(P)-bd_dom_sf"/>
</dbReference>
<accession>A0A075LWJ7</accession>
<dbReference type="InterPro" id="IPR013099">
    <property type="entry name" value="K_chnl_dom"/>
</dbReference>
<evidence type="ECO:0000256" key="2">
    <source>
        <dbReference type="SAM" id="Phobius"/>
    </source>
</evidence>
<dbReference type="PROSITE" id="PS51201">
    <property type="entry name" value="RCK_N"/>
    <property type="match status" value="1"/>
</dbReference>
<dbReference type="Gene3D" id="3.40.50.720">
    <property type="entry name" value="NAD(P)-binding Rossmann-like Domain"/>
    <property type="match status" value="1"/>
</dbReference>
<feature type="transmembrane region" description="Helical" evidence="2">
    <location>
        <begin position="76"/>
        <end position="97"/>
    </location>
</feature>
<feature type="domain" description="RCK N-terminal" evidence="3">
    <location>
        <begin position="117"/>
        <end position="241"/>
    </location>
</feature>
<dbReference type="OrthoDB" id="43518at2157"/>
<dbReference type="PANTHER" id="PTHR43833">
    <property type="entry name" value="POTASSIUM CHANNEL PROTEIN 2-RELATED-RELATED"/>
    <property type="match status" value="1"/>
</dbReference>
<dbReference type="GO" id="GO:0005886">
    <property type="term" value="C:plasma membrane"/>
    <property type="evidence" value="ECO:0007669"/>
    <property type="project" value="UniProtKB-SubCell"/>
</dbReference>
<dbReference type="Proteomes" id="UP000027981">
    <property type="component" value="Chromosome"/>
</dbReference>
<dbReference type="Gene3D" id="1.10.287.70">
    <property type="match status" value="1"/>
</dbReference>
<dbReference type="Pfam" id="PF02254">
    <property type="entry name" value="TrkA_N"/>
    <property type="match status" value="1"/>
</dbReference>
<dbReference type="GO" id="GO:0006813">
    <property type="term" value="P:potassium ion transport"/>
    <property type="evidence" value="ECO:0007669"/>
    <property type="project" value="InterPro"/>
</dbReference>
<dbReference type="InterPro" id="IPR003148">
    <property type="entry name" value="RCK_N"/>
</dbReference>
<keyword evidence="2" id="KW-1133">Transmembrane helix</keyword>
<name>A0A075LWJ7_9EURY</name>
<evidence type="ECO:0000259" key="3">
    <source>
        <dbReference type="PROSITE" id="PS51201"/>
    </source>
</evidence>
<gene>
    <name evidence="4" type="ORF">PAP_10280</name>
</gene>
<dbReference type="eggNOG" id="arCOG01958">
    <property type="taxonomic scope" value="Archaea"/>
</dbReference>
<dbReference type="SUPFAM" id="SSF51735">
    <property type="entry name" value="NAD(P)-binding Rossmann-fold domains"/>
    <property type="match status" value="1"/>
</dbReference>
<proteinExistence type="predicted"/>